<dbReference type="InterPro" id="IPR018087">
    <property type="entry name" value="Glyco_hydro_5_CS"/>
</dbReference>
<feature type="domain" description="Glycoside hydrolase family 5 C-terminal" evidence="5">
    <location>
        <begin position="639"/>
        <end position="727"/>
    </location>
</feature>
<keyword evidence="7" id="KW-1185">Reference proteome</keyword>
<evidence type="ECO:0000256" key="4">
    <source>
        <dbReference type="SAM" id="MobiDB-lite"/>
    </source>
</evidence>
<comment type="caution">
    <text evidence="6">The sequence shown here is derived from an EMBL/GenBank/DDBJ whole genome shotgun (WGS) entry which is preliminary data.</text>
</comment>
<protein>
    <recommendedName>
        <fullName evidence="5">Glycoside hydrolase family 5 C-terminal domain-containing protein</fullName>
    </recommendedName>
</protein>
<evidence type="ECO:0000313" key="7">
    <source>
        <dbReference type="Proteomes" id="UP000310189"/>
    </source>
</evidence>
<dbReference type="Pfam" id="PF18564">
    <property type="entry name" value="Glyco_hydro_5_C"/>
    <property type="match status" value="1"/>
</dbReference>
<dbReference type="SUPFAM" id="SSF51445">
    <property type="entry name" value="(Trans)glycosidases"/>
    <property type="match status" value="1"/>
</dbReference>
<name>A0A4T0FS08_9BASI</name>
<dbReference type="AlphaFoldDB" id="A0A4T0FS08"/>
<feature type="compositionally biased region" description="Low complexity" evidence="4">
    <location>
        <begin position="579"/>
        <end position="598"/>
    </location>
</feature>
<evidence type="ECO:0000313" key="6">
    <source>
        <dbReference type="EMBL" id="TIA91070.1"/>
    </source>
</evidence>
<dbReference type="GO" id="GO:0050295">
    <property type="term" value="F:steryl-beta-glucosidase activity"/>
    <property type="evidence" value="ECO:0007669"/>
    <property type="project" value="TreeGrafter"/>
</dbReference>
<dbReference type="GO" id="GO:1904462">
    <property type="term" value="P:ergosteryl 3-beta-D-glucoside catabolic process"/>
    <property type="evidence" value="ECO:0007669"/>
    <property type="project" value="TreeGrafter"/>
</dbReference>
<organism evidence="6 7">
    <name type="scientific">Wallemia hederae</name>
    <dbReference type="NCBI Taxonomy" id="1540922"/>
    <lineage>
        <taxon>Eukaryota</taxon>
        <taxon>Fungi</taxon>
        <taxon>Dikarya</taxon>
        <taxon>Basidiomycota</taxon>
        <taxon>Wallemiomycotina</taxon>
        <taxon>Wallemiomycetes</taxon>
        <taxon>Wallemiales</taxon>
        <taxon>Wallemiaceae</taxon>
        <taxon>Wallemia</taxon>
    </lineage>
</organism>
<dbReference type="InterPro" id="IPR013780">
    <property type="entry name" value="Glyco_hydro_b"/>
</dbReference>
<dbReference type="InterPro" id="IPR041036">
    <property type="entry name" value="GH5_C"/>
</dbReference>
<proteinExistence type="inferred from homology"/>
<evidence type="ECO:0000259" key="5">
    <source>
        <dbReference type="Pfam" id="PF18564"/>
    </source>
</evidence>
<evidence type="ECO:0000256" key="1">
    <source>
        <dbReference type="ARBA" id="ARBA00005641"/>
    </source>
</evidence>
<dbReference type="OrthoDB" id="9971853at2759"/>
<accession>A0A4T0FS08</accession>
<dbReference type="EMBL" id="SPNW01000014">
    <property type="protein sequence ID" value="TIA91070.1"/>
    <property type="molecule type" value="Genomic_DNA"/>
</dbReference>
<dbReference type="Gene3D" id="3.20.20.80">
    <property type="entry name" value="Glycosidases"/>
    <property type="match status" value="2"/>
</dbReference>
<dbReference type="Proteomes" id="UP000310189">
    <property type="component" value="Unassembled WGS sequence"/>
</dbReference>
<dbReference type="InterPro" id="IPR017853">
    <property type="entry name" value="GH"/>
</dbReference>
<evidence type="ECO:0000256" key="2">
    <source>
        <dbReference type="ARBA" id="ARBA00022801"/>
    </source>
</evidence>
<gene>
    <name evidence="6" type="ORF">E3P99_01258</name>
</gene>
<sequence length="764" mass="85993">MLITEHGHFIDSLSNRVVTLRGVNLADAKIPNDTPTQLSTNFYDDAENGRISYTRRPFPADALDSHLSRLSSFGYNCIRYVIPWEALEHAGPGIYDEDFIAHTIHTLRKLKQYGFYVYIDPHQDLWSRFVGGSGAPIWTVHACGLQPRNFMATEAALIHNEWRDGARNFPDMIWATNYYRLAAYTIFTLFFAGKTFAPRCVIDGVNIQDYLQQHYVSAYKHLAEAIHAAEYLEDSCVLGWDSMNEPSGGMIGYRHLAKLFDEQKVKLGSCPTPHQAFQMGMGHRTAIQYWEFTSLGPKRRRDVTVDPKGALAWLRPEDEPDGKSTWGWTRHPDWELGRCIWAQHGVWDDETLQLLQPAYFSEGNPTAFVDKYWKTFVEDWGRSIRSVHRQAILWIAPPVFEQPCAFDESVLGGRAALSHHYYDGLTLMTKDWHFFNADAVGLLRHVYKSVLFALKFGERAIRKSFREQMGVLQSDARLLSHSHTYPTMIGELGIPYDMRKTKPRVKRGVRSRAWNADYRAQSKAMDVSLGACDGSNCLSYTVWSYAAGNTHEWGDGWNGEDLSIWSPDDVRNEGGSGSGSSSSSKLLTSQSQNQSQSRSLDDTSLMPLVSGRAASSSSSTSSNNVDLLDGCRAPEAFVRPYLAYTAGVPLSMEYSIAQRRFEARVGCTNRGAAASDDASQNTTEVFIPRFTFSNPVIHVSEGTYQIVHDRVFWEHDIANGSDKTIVVTDSSSAAPGTSQRPPPPQRSFSQSVLDMLSRFVHRFI</sequence>
<dbReference type="Gene3D" id="2.60.40.1180">
    <property type="entry name" value="Golgi alpha-mannosidase II"/>
    <property type="match status" value="1"/>
</dbReference>
<feature type="region of interest" description="Disordered" evidence="4">
    <location>
        <begin position="728"/>
        <end position="748"/>
    </location>
</feature>
<dbReference type="PANTHER" id="PTHR31308">
    <property type="match status" value="1"/>
</dbReference>
<feature type="compositionally biased region" description="Polar residues" evidence="4">
    <location>
        <begin position="728"/>
        <end position="737"/>
    </location>
</feature>
<reference evidence="6 7" key="1">
    <citation type="submission" date="2019-03" db="EMBL/GenBank/DDBJ databases">
        <title>Sequencing 23 genomes of Wallemia ichthyophaga.</title>
        <authorList>
            <person name="Gostincar C."/>
        </authorList>
    </citation>
    <scope>NUCLEOTIDE SEQUENCE [LARGE SCALE GENOMIC DNA]</scope>
    <source>
        <strain evidence="6 7">EXF-5753</strain>
    </source>
</reference>
<dbReference type="GO" id="GO:0005975">
    <property type="term" value="P:carbohydrate metabolic process"/>
    <property type="evidence" value="ECO:0007669"/>
    <property type="project" value="InterPro"/>
</dbReference>
<dbReference type="InterPro" id="IPR052066">
    <property type="entry name" value="Glycosphingolipid_Hydrolases"/>
</dbReference>
<dbReference type="PANTHER" id="PTHR31308:SF6">
    <property type="entry name" value="GLYCOSIDE HYDROLASE FAMILY 5 C-TERMINAL DOMAIN-CONTAINING PROTEIN"/>
    <property type="match status" value="1"/>
</dbReference>
<evidence type="ECO:0000256" key="3">
    <source>
        <dbReference type="ARBA" id="ARBA00023295"/>
    </source>
</evidence>
<comment type="similarity">
    <text evidence="1">Belongs to the glycosyl hydrolase 5 (cellulase A) family.</text>
</comment>
<feature type="region of interest" description="Disordered" evidence="4">
    <location>
        <begin position="564"/>
        <end position="604"/>
    </location>
</feature>
<keyword evidence="2" id="KW-0378">Hydrolase</keyword>
<keyword evidence="3" id="KW-0326">Glycosidase</keyword>
<dbReference type="PROSITE" id="PS00659">
    <property type="entry name" value="GLYCOSYL_HYDROL_F5"/>
    <property type="match status" value="1"/>
</dbReference>